<evidence type="ECO:0000313" key="10">
    <source>
        <dbReference type="Proteomes" id="UP000256650"/>
    </source>
</evidence>
<evidence type="ECO:0000256" key="8">
    <source>
        <dbReference type="SAM" id="Phobius"/>
    </source>
</evidence>
<feature type="transmembrane region" description="Helical" evidence="8">
    <location>
        <begin position="12"/>
        <end position="34"/>
    </location>
</feature>
<feature type="compositionally biased region" description="Basic and acidic residues" evidence="7">
    <location>
        <begin position="618"/>
        <end position="634"/>
    </location>
</feature>
<keyword evidence="4 8" id="KW-0812">Transmembrane</keyword>
<evidence type="ECO:0008006" key="11">
    <source>
        <dbReference type="Google" id="ProtNLM"/>
    </source>
</evidence>
<evidence type="ECO:0000256" key="6">
    <source>
        <dbReference type="ARBA" id="ARBA00023136"/>
    </source>
</evidence>
<evidence type="ECO:0000313" key="9">
    <source>
        <dbReference type="EMBL" id="RDU64260.1"/>
    </source>
</evidence>
<organism evidence="9 10">
    <name type="scientific">Helicobacter ganmani</name>
    <dbReference type="NCBI Taxonomy" id="60246"/>
    <lineage>
        <taxon>Bacteria</taxon>
        <taxon>Pseudomonadati</taxon>
        <taxon>Campylobacterota</taxon>
        <taxon>Epsilonproteobacteria</taxon>
        <taxon>Campylobacterales</taxon>
        <taxon>Helicobacteraceae</taxon>
        <taxon>Helicobacter</taxon>
    </lineage>
</organism>
<feature type="compositionally biased region" description="Basic and acidic residues" evidence="7">
    <location>
        <begin position="585"/>
        <end position="599"/>
    </location>
</feature>
<dbReference type="Proteomes" id="UP000256650">
    <property type="component" value="Unassembled WGS sequence"/>
</dbReference>
<keyword evidence="5 8" id="KW-1133">Transmembrane helix</keyword>
<name>A0A3D8IGN4_9HELI</name>
<dbReference type="CDD" id="cd01127">
    <property type="entry name" value="TrwB_TraG_TraD_VirD4"/>
    <property type="match status" value="2"/>
</dbReference>
<feature type="transmembrane region" description="Helical" evidence="8">
    <location>
        <begin position="61"/>
        <end position="81"/>
    </location>
</feature>
<accession>A0A3D8IGN4</accession>
<feature type="compositionally biased region" description="Low complexity" evidence="7">
    <location>
        <begin position="602"/>
        <end position="617"/>
    </location>
</feature>
<protein>
    <recommendedName>
        <fullName evidence="11">Type IV secretory system conjugative DNA transfer family protein</fullName>
    </recommendedName>
</protein>
<evidence type="ECO:0000256" key="5">
    <source>
        <dbReference type="ARBA" id="ARBA00022989"/>
    </source>
</evidence>
<feature type="region of interest" description="Disordered" evidence="7">
    <location>
        <begin position="585"/>
        <end position="641"/>
    </location>
</feature>
<dbReference type="GeneID" id="82534694"/>
<dbReference type="EMBL" id="NXLS01000001">
    <property type="protein sequence ID" value="RDU64260.1"/>
    <property type="molecule type" value="Genomic_DNA"/>
</dbReference>
<gene>
    <name evidence="9" type="ORF">CQA43_00095</name>
</gene>
<keyword evidence="3" id="KW-1003">Cell membrane</keyword>
<comment type="similarity">
    <text evidence="2">Belongs to the VirD4/TraG family.</text>
</comment>
<comment type="subcellular location">
    <subcellularLocation>
        <location evidence="1">Cell membrane</location>
        <topology evidence="1">Multi-pass membrane protein</topology>
    </subcellularLocation>
</comment>
<proteinExistence type="inferred from homology"/>
<evidence type="ECO:0000256" key="3">
    <source>
        <dbReference type="ARBA" id="ARBA00022475"/>
    </source>
</evidence>
<evidence type="ECO:0000256" key="4">
    <source>
        <dbReference type="ARBA" id="ARBA00022692"/>
    </source>
</evidence>
<dbReference type="InterPro" id="IPR051539">
    <property type="entry name" value="T4SS-coupling_protein"/>
</dbReference>
<reference evidence="9 10" key="1">
    <citation type="submission" date="2018-04" db="EMBL/GenBank/DDBJ databases">
        <title>Novel Campyloabacter and Helicobacter Species and Strains.</title>
        <authorList>
            <person name="Mannion A.J."/>
            <person name="Shen Z."/>
            <person name="Fox J.G."/>
        </authorList>
    </citation>
    <scope>NUCLEOTIDE SEQUENCE [LARGE SCALE GENOMIC DNA]</scope>
    <source>
        <strain evidence="9 10">MIT 99-5101</strain>
    </source>
</reference>
<evidence type="ECO:0000256" key="7">
    <source>
        <dbReference type="SAM" id="MobiDB-lite"/>
    </source>
</evidence>
<dbReference type="RefSeq" id="WP_115550594.1">
    <property type="nucleotide sequence ID" value="NZ_CAPHNE010000024.1"/>
</dbReference>
<dbReference type="Gene3D" id="3.40.50.300">
    <property type="entry name" value="P-loop containing nucleotide triphosphate hydrolases"/>
    <property type="match status" value="1"/>
</dbReference>
<dbReference type="InterPro" id="IPR003688">
    <property type="entry name" value="TraG/VirD4"/>
</dbReference>
<keyword evidence="10" id="KW-1185">Reference proteome</keyword>
<dbReference type="PANTHER" id="PTHR37937:SF1">
    <property type="entry name" value="CONJUGATIVE TRANSFER: DNA TRANSPORT"/>
    <property type="match status" value="1"/>
</dbReference>
<evidence type="ECO:0000256" key="2">
    <source>
        <dbReference type="ARBA" id="ARBA00008806"/>
    </source>
</evidence>
<dbReference type="SUPFAM" id="SSF52540">
    <property type="entry name" value="P-loop containing nucleoside triphosphate hydrolases"/>
    <property type="match status" value="1"/>
</dbReference>
<keyword evidence="6 8" id="KW-0472">Membrane</keyword>
<evidence type="ECO:0000256" key="1">
    <source>
        <dbReference type="ARBA" id="ARBA00004651"/>
    </source>
</evidence>
<dbReference type="AlphaFoldDB" id="A0A3D8IGN4"/>
<comment type="caution">
    <text evidence="9">The sequence shown here is derived from an EMBL/GenBank/DDBJ whole genome shotgun (WGS) entry which is preliminary data.</text>
</comment>
<dbReference type="GO" id="GO:0005886">
    <property type="term" value="C:plasma membrane"/>
    <property type="evidence" value="ECO:0007669"/>
    <property type="project" value="UniProtKB-SubCell"/>
</dbReference>
<dbReference type="Pfam" id="PF02534">
    <property type="entry name" value="T4SS-DNA_transf"/>
    <property type="match status" value="1"/>
</dbReference>
<dbReference type="PANTHER" id="PTHR37937">
    <property type="entry name" value="CONJUGATIVE TRANSFER: DNA TRANSPORT"/>
    <property type="match status" value="1"/>
</dbReference>
<sequence>MEKQQITIKKWIIIFLSTIPLGIIFYFLMVKIVFNPDILAIPKVALQIFNNIGNPALKLKAYFALFMLFAPFLLVVIWFFMNRPSSAEDYGSARFARKEDYEKLGISHDKGLILGTLIEKDKYKFIRAGKPLATLVIASPGSGKTAGIIIPNLLVVPNSCIVFDIKGELYDKTAGFRQEVFKNEIQKFSPFSWDNTLFYNPFDNKIIKDFDYVLIKKLAEQVATLIFVGEKGKESDHWLVSAKTLFVFWAEYYMQKNKHTTLYEIYQSPKMDYFNMLDERWIDQVMIENPDSGELERNYEVNCEKLFLQQVSEDESLDTNTRNQANAYIGMLGGTEIGSVKSTFDTFMKVFSNPQVKNATSKMSFTYEDLREKRISLYVVIQTEDIEVLKPLIRIFTESTFIKLMSGAECPDPNKFIYVYLDEFVRFGAMNFVLEAPALCRSYGLLPVYISQSYEQISITYGQEKMKVLKNNSGYQVIFTLNSEEDAKATSDLIGDFTHEKASISQGSFDFFKSNVSKSKEAKKLLSPQDLKNLSSDDLIVLIKGFYKLPVPCKVPYWFENKEWNNPKDKNFKCVLDYKVKDNTSLTEESKETEKKESEIPNQESTTNGETTETNTESQEKAENKQSEMREKYKSLGIEIE</sequence>
<dbReference type="InterPro" id="IPR027417">
    <property type="entry name" value="P-loop_NTPase"/>
</dbReference>
<dbReference type="OrthoDB" id="9759295at2"/>